<dbReference type="InterPro" id="IPR036517">
    <property type="entry name" value="FF_domain_sf"/>
</dbReference>
<dbReference type="GO" id="GO:0005634">
    <property type="term" value="C:nucleus"/>
    <property type="evidence" value="ECO:0007669"/>
    <property type="project" value="TreeGrafter"/>
</dbReference>
<accession>A0AAN6K483</accession>
<dbReference type="EMBL" id="JAUJLE010000440">
    <property type="protein sequence ID" value="KAK0956316.1"/>
    <property type="molecule type" value="Genomic_DNA"/>
</dbReference>
<reference evidence="3" key="1">
    <citation type="submission" date="2023-06" db="EMBL/GenBank/DDBJ databases">
        <title>Black Yeasts Isolated from many extreme environments.</title>
        <authorList>
            <person name="Coleine C."/>
            <person name="Stajich J.E."/>
            <person name="Selbmann L."/>
        </authorList>
    </citation>
    <scope>NUCLEOTIDE SEQUENCE</scope>
    <source>
        <strain evidence="3">CCFEE 5200</strain>
    </source>
</reference>
<keyword evidence="4" id="KW-1185">Reference proteome</keyword>
<keyword evidence="1" id="KW-0677">Repeat</keyword>
<sequence>MLGLEQPGLHPKAHVVVVLNRLAVQKLDYGGEAALHPDGNDADQDWPDDNDNGAHGLPISPEEAADLFRDLLDDHNISPFTPCEKLISDDSATSILLDDRYTVLSTTRSRREVWAIWVRDKAGQLKVERAKNEKQDPRIPYLAFLQEKATPKLYWPEFKRKFKKDAVMSDRKLADKDRERLYREHVNRLKLPESARKGDLITLLKGVPLRDLNRGTNIDSLPQQVLSHVPFISLRVSTRDQLIVQHIAALPPAPRADDGSDEHRAEQERKRADRRRREEALAERQRKVDQEGRLQEKAERFARRELREGEAELEGAMAVPGKGARGMVGK</sequence>
<feature type="compositionally biased region" description="Basic and acidic residues" evidence="2">
    <location>
        <begin position="255"/>
        <end position="310"/>
    </location>
</feature>
<dbReference type="InterPro" id="IPR045148">
    <property type="entry name" value="TCRG1-like"/>
</dbReference>
<evidence type="ECO:0000256" key="2">
    <source>
        <dbReference type="SAM" id="MobiDB-lite"/>
    </source>
</evidence>
<dbReference type="GO" id="GO:0003712">
    <property type="term" value="F:transcription coregulator activity"/>
    <property type="evidence" value="ECO:0007669"/>
    <property type="project" value="TreeGrafter"/>
</dbReference>
<feature type="compositionally biased region" description="Acidic residues" evidence="2">
    <location>
        <begin position="40"/>
        <end position="51"/>
    </location>
</feature>
<dbReference type="AlphaFoldDB" id="A0AAN6K483"/>
<evidence type="ECO:0000313" key="4">
    <source>
        <dbReference type="Proteomes" id="UP001175353"/>
    </source>
</evidence>
<evidence type="ECO:0008006" key="5">
    <source>
        <dbReference type="Google" id="ProtNLM"/>
    </source>
</evidence>
<name>A0AAN6K483_9PEZI</name>
<gene>
    <name evidence="3" type="ORF">LTR91_022431</name>
</gene>
<organism evidence="3 4">
    <name type="scientific">Friedmanniomyces endolithicus</name>
    <dbReference type="NCBI Taxonomy" id="329885"/>
    <lineage>
        <taxon>Eukaryota</taxon>
        <taxon>Fungi</taxon>
        <taxon>Dikarya</taxon>
        <taxon>Ascomycota</taxon>
        <taxon>Pezizomycotina</taxon>
        <taxon>Dothideomycetes</taxon>
        <taxon>Dothideomycetidae</taxon>
        <taxon>Mycosphaerellales</taxon>
        <taxon>Teratosphaeriaceae</taxon>
        <taxon>Friedmanniomyces</taxon>
    </lineage>
</organism>
<comment type="caution">
    <text evidence="3">The sequence shown here is derived from an EMBL/GenBank/DDBJ whole genome shotgun (WGS) entry which is preliminary data.</text>
</comment>
<dbReference type="SUPFAM" id="SSF81698">
    <property type="entry name" value="FF domain"/>
    <property type="match status" value="1"/>
</dbReference>
<dbReference type="PANTHER" id="PTHR15377">
    <property type="entry name" value="TRANSCRIPTION ELONGATION REGULATOR 1"/>
    <property type="match status" value="1"/>
</dbReference>
<feature type="region of interest" description="Disordered" evidence="2">
    <location>
        <begin position="33"/>
        <end position="59"/>
    </location>
</feature>
<dbReference type="Proteomes" id="UP001175353">
    <property type="component" value="Unassembled WGS sequence"/>
</dbReference>
<proteinExistence type="predicted"/>
<dbReference type="Gene3D" id="1.10.10.440">
    <property type="entry name" value="FF domain"/>
    <property type="match status" value="2"/>
</dbReference>
<feature type="region of interest" description="Disordered" evidence="2">
    <location>
        <begin position="250"/>
        <end position="330"/>
    </location>
</feature>
<evidence type="ECO:0000256" key="1">
    <source>
        <dbReference type="ARBA" id="ARBA00022737"/>
    </source>
</evidence>
<dbReference type="GO" id="GO:0070063">
    <property type="term" value="F:RNA polymerase binding"/>
    <property type="evidence" value="ECO:0007669"/>
    <property type="project" value="InterPro"/>
</dbReference>
<evidence type="ECO:0000313" key="3">
    <source>
        <dbReference type="EMBL" id="KAK0956316.1"/>
    </source>
</evidence>
<protein>
    <recommendedName>
        <fullName evidence="5">FF domain-containing protein</fullName>
    </recommendedName>
</protein>
<dbReference type="PANTHER" id="PTHR15377:SF3">
    <property type="entry name" value="WW DOMAIN-CONTAINING PROTEIN"/>
    <property type="match status" value="1"/>
</dbReference>